<accession>A5GE85</accession>
<dbReference type="Proteomes" id="UP000006695">
    <property type="component" value="Chromosome"/>
</dbReference>
<keyword evidence="2" id="KW-1185">Reference proteome</keyword>
<gene>
    <name evidence="1" type="ordered locus">Gura_1542</name>
</gene>
<dbReference type="KEGG" id="gur:Gura_1542"/>
<sequence length="132" mass="15167">MKGATKMPSYNCISNVCDLTFKTINGMINGIYFPDISKKLYDFDYNIYKIKINIFTKNIEGKAKILYDKNERKPMLDIMHALVISTQLNKAYMSFMYDLKPSYKINAEISKIEITPSGRCQGSCRIFYAALA</sequence>
<dbReference type="HOGENOM" id="CLU_1914079_0_0_7"/>
<organism evidence="1 2">
    <name type="scientific">Geotalea uraniireducens (strain Rf4)</name>
    <name type="common">Geobacter uraniireducens</name>
    <dbReference type="NCBI Taxonomy" id="351605"/>
    <lineage>
        <taxon>Bacteria</taxon>
        <taxon>Pseudomonadati</taxon>
        <taxon>Thermodesulfobacteriota</taxon>
        <taxon>Desulfuromonadia</taxon>
        <taxon>Geobacterales</taxon>
        <taxon>Geobacteraceae</taxon>
        <taxon>Geotalea</taxon>
    </lineage>
</organism>
<dbReference type="AlphaFoldDB" id="A5GE85"/>
<protein>
    <submittedName>
        <fullName evidence="1">Uncharacterized protein</fullName>
    </submittedName>
</protein>
<name>A5GE85_GEOUR</name>
<proteinExistence type="predicted"/>
<reference evidence="1 2" key="1">
    <citation type="submission" date="2007-05" db="EMBL/GenBank/DDBJ databases">
        <title>Complete sequence of Geobacter uraniireducens Rf4.</title>
        <authorList>
            <consortium name="US DOE Joint Genome Institute"/>
            <person name="Copeland A."/>
            <person name="Lucas S."/>
            <person name="Lapidus A."/>
            <person name="Barry K."/>
            <person name="Detter J.C."/>
            <person name="Glavina del Rio T."/>
            <person name="Hammon N."/>
            <person name="Israni S."/>
            <person name="Dalin E."/>
            <person name="Tice H."/>
            <person name="Pitluck S."/>
            <person name="Chertkov O."/>
            <person name="Brettin T."/>
            <person name="Bruce D."/>
            <person name="Han C."/>
            <person name="Schmutz J."/>
            <person name="Larimer F."/>
            <person name="Land M."/>
            <person name="Hauser L."/>
            <person name="Kyrpides N."/>
            <person name="Mikhailova N."/>
            <person name="Shelobolina E."/>
            <person name="Aklujkar M."/>
            <person name="Lovley D."/>
            <person name="Richardson P."/>
        </authorList>
    </citation>
    <scope>NUCLEOTIDE SEQUENCE [LARGE SCALE GENOMIC DNA]</scope>
    <source>
        <strain evidence="1 2">Rf4</strain>
    </source>
</reference>
<dbReference type="EMBL" id="CP000698">
    <property type="protein sequence ID" value="ABQ25740.1"/>
    <property type="molecule type" value="Genomic_DNA"/>
</dbReference>
<dbReference type="STRING" id="351605.Gura_1542"/>
<evidence type="ECO:0000313" key="2">
    <source>
        <dbReference type="Proteomes" id="UP000006695"/>
    </source>
</evidence>
<evidence type="ECO:0000313" key="1">
    <source>
        <dbReference type="EMBL" id="ABQ25740.1"/>
    </source>
</evidence>